<feature type="domain" description="RNA polymerase sigma factor 70 region 4 type 2" evidence="6">
    <location>
        <begin position="126"/>
        <end position="174"/>
    </location>
</feature>
<dbReference type="GO" id="GO:0016987">
    <property type="term" value="F:sigma factor activity"/>
    <property type="evidence" value="ECO:0007669"/>
    <property type="project" value="UniProtKB-KW"/>
</dbReference>
<protein>
    <submittedName>
        <fullName evidence="7">RNA polymerase sigma-70 factor</fullName>
    </submittedName>
</protein>
<dbReference type="InterPro" id="IPR014284">
    <property type="entry name" value="RNA_pol_sigma-70_dom"/>
</dbReference>
<feature type="domain" description="RNA polymerase sigma-70 region 2" evidence="5">
    <location>
        <begin position="28"/>
        <end position="91"/>
    </location>
</feature>
<name>A0A5B8W3W5_9SPHI</name>
<dbReference type="EMBL" id="CP042437">
    <property type="protein sequence ID" value="QEC78491.1"/>
    <property type="molecule type" value="Genomic_DNA"/>
</dbReference>
<evidence type="ECO:0000313" key="7">
    <source>
        <dbReference type="EMBL" id="QEC78491.1"/>
    </source>
</evidence>
<dbReference type="InterPro" id="IPR013325">
    <property type="entry name" value="RNA_pol_sigma_r2"/>
</dbReference>
<dbReference type="GO" id="GO:0006352">
    <property type="term" value="P:DNA-templated transcription initiation"/>
    <property type="evidence" value="ECO:0007669"/>
    <property type="project" value="InterPro"/>
</dbReference>
<dbReference type="GO" id="GO:0003677">
    <property type="term" value="F:DNA binding"/>
    <property type="evidence" value="ECO:0007669"/>
    <property type="project" value="InterPro"/>
</dbReference>
<dbReference type="AlphaFoldDB" id="A0A5B8W3W5"/>
<evidence type="ECO:0000256" key="3">
    <source>
        <dbReference type="ARBA" id="ARBA00023082"/>
    </source>
</evidence>
<dbReference type="InterPro" id="IPR013324">
    <property type="entry name" value="RNA_pol_sigma_r3/r4-like"/>
</dbReference>
<reference evidence="7 8" key="1">
    <citation type="journal article" date="2013" name="J. Microbiol.">
        <title>Mucilaginibacter ginsenosidivorax sp. nov., with ginsenoside converting activity isolated from sediment.</title>
        <authorList>
            <person name="Kim J.K."/>
            <person name="Choi T.E."/>
            <person name="Liu Q.M."/>
            <person name="Park H.Y."/>
            <person name="Yi T.H."/>
            <person name="Yoon M.H."/>
            <person name="Kim S.C."/>
            <person name="Im W.T."/>
        </authorList>
    </citation>
    <scope>NUCLEOTIDE SEQUENCE [LARGE SCALE GENOMIC DNA]</scope>
    <source>
        <strain evidence="7 8">KHI28</strain>
    </source>
</reference>
<dbReference type="InterPro" id="IPR013249">
    <property type="entry name" value="RNA_pol_sigma70_r4_t2"/>
</dbReference>
<evidence type="ECO:0000259" key="5">
    <source>
        <dbReference type="Pfam" id="PF04542"/>
    </source>
</evidence>
<dbReference type="InterPro" id="IPR007627">
    <property type="entry name" value="RNA_pol_sigma70_r2"/>
</dbReference>
<dbReference type="PANTHER" id="PTHR43133">
    <property type="entry name" value="RNA POLYMERASE ECF-TYPE SIGMA FACTO"/>
    <property type="match status" value="1"/>
</dbReference>
<dbReference type="InterPro" id="IPR014327">
    <property type="entry name" value="RNA_pol_sigma70_bacteroid"/>
</dbReference>
<dbReference type="PANTHER" id="PTHR43133:SF46">
    <property type="entry name" value="RNA POLYMERASE SIGMA-70 FACTOR ECF SUBFAMILY"/>
    <property type="match status" value="1"/>
</dbReference>
<dbReference type="InterPro" id="IPR039425">
    <property type="entry name" value="RNA_pol_sigma-70-like"/>
</dbReference>
<comment type="similarity">
    <text evidence="1">Belongs to the sigma-70 factor family. ECF subfamily.</text>
</comment>
<evidence type="ECO:0000256" key="4">
    <source>
        <dbReference type="ARBA" id="ARBA00023163"/>
    </source>
</evidence>
<evidence type="ECO:0000256" key="1">
    <source>
        <dbReference type="ARBA" id="ARBA00010641"/>
    </source>
</evidence>
<evidence type="ECO:0000313" key="8">
    <source>
        <dbReference type="Proteomes" id="UP000321362"/>
    </source>
</evidence>
<dbReference type="Pfam" id="PF04542">
    <property type="entry name" value="Sigma70_r2"/>
    <property type="match status" value="1"/>
</dbReference>
<keyword evidence="2" id="KW-0805">Transcription regulation</keyword>
<dbReference type="SUPFAM" id="SSF88659">
    <property type="entry name" value="Sigma3 and sigma4 domains of RNA polymerase sigma factors"/>
    <property type="match status" value="1"/>
</dbReference>
<evidence type="ECO:0000256" key="2">
    <source>
        <dbReference type="ARBA" id="ARBA00023015"/>
    </source>
</evidence>
<keyword evidence="3" id="KW-0731">Sigma factor</keyword>
<dbReference type="Pfam" id="PF08281">
    <property type="entry name" value="Sigma70_r4_2"/>
    <property type="match status" value="1"/>
</dbReference>
<dbReference type="NCBIfam" id="TIGR02937">
    <property type="entry name" value="sigma70-ECF"/>
    <property type="match status" value="1"/>
</dbReference>
<evidence type="ECO:0000259" key="6">
    <source>
        <dbReference type="Pfam" id="PF08281"/>
    </source>
</evidence>
<dbReference type="Proteomes" id="UP000321362">
    <property type="component" value="Chromosome"/>
</dbReference>
<dbReference type="CDD" id="cd06171">
    <property type="entry name" value="Sigma70_r4"/>
    <property type="match status" value="1"/>
</dbReference>
<dbReference type="RefSeq" id="WP_147057176.1">
    <property type="nucleotide sequence ID" value="NZ_CP042437.1"/>
</dbReference>
<dbReference type="KEGG" id="mgk:FSB76_22005"/>
<organism evidence="7 8">
    <name type="scientific">Mucilaginibacter ginsenosidivorax</name>
    <dbReference type="NCBI Taxonomy" id="862126"/>
    <lineage>
        <taxon>Bacteria</taxon>
        <taxon>Pseudomonadati</taxon>
        <taxon>Bacteroidota</taxon>
        <taxon>Sphingobacteriia</taxon>
        <taxon>Sphingobacteriales</taxon>
        <taxon>Sphingobacteriaceae</taxon>
        <taxon>Mucilaginibacter</taxon>
    </lineage>
</organism>
<dbReference type="SUPFAM" id="SSF88946">
    <property type="entry name" value="Sigma2 domain of RNA polymerase sigma factors"/>
    <property type="match status" value="1"/>
</dbReference>
<dbReference type="Gene3D" id="1.10.10.10">
    <property type="entry name" value="Winged helix-like DNA-binding domain superfamily/Winged helix DNA-binding domain"/>
    <property type="match status" value="1"/>
</dbReference>
<gene>
    <name evidence="7" type="ORF">FSB76_22005</name>
</gene>
<keyword evidence="8" id="KW-1185">Reference proteome</keyword>
<dbReference type="Gene3D" id="1.10.1740.10">
    <property type="match status" value="1"/>
</dbReference>
<dbReference type="NCBIfam" id="TIGR02985">
    <property type="entry name" value="Sig70_bacteroi1"/>
    <property type="match status" value="1"/>
</dbReference>
<sequence>MAEKVAISDVQLIDRLKSGDESALTAIYKKYWQQLFLSAYNVLKDKQACEDVIQELFIKLWNSRNSIQIAVSLKAYLYASIRYEVYRQIRAGVVTSDVFDVLTNSLQSPATHENLEYKELVSQVNSVVETLPEKCREVYKLSREEYLTHKQIASRLNISTKTVENHLTKALKQLRTSLGTLFLL</sequence>
<keyword evidence="4" id="KW-0804">Transcription</keyword>
<dbReference type="InterPro" id="IPR036388">
    <property type="entry name" value="WH-like_DNA-bd_sf"/>
</dbReference>
<accession>A0A5B8W3W5</accession>
<dbReference type="OrthoDB" id="665981at2"/>
<proteinExistence type="inferred from homology"/>